<feature type="transmembrane region" description="Helical" evidence="2">
    <location>
        <begin position="462"/>
        <end position="484"/>
    </location>
</feature>
<dbReference type="SUPFAM" id="SSF82693">
    <property type="entry name" value="Multidrug efflux transporter AcrB pore domain, PN1, PN2, PC1 and PC2 subdomains"/>
    <property type="match status" value="3"/>
</dbReference>
<feature type="transmembrane region" description="Helical" evidence="2">
    <location>
        <begin position="333"/>
        <end position="353"/>
    </location>
</feature>
<dbReference type="GO" id="GO:0005886">
    <property type="term" value="C:plasma membrane"/>
    <property type="evidence" value="ECO:0007669"/>
    <property type="project" value="TreeGrafter"/>
</dbReference>
<feature type="transmembrane region" description="Helical" evidence="2">
    <location>
        <begin position="880"/>
        <end position="900"/>
    </location>
</feature>
<feature type="transmembrane region" description="Helical" evidence="2">
    <location>
        <begin position="386"/>
        <end position="409"/>
    </location>
</feature>
<feature type="transmembrane region" description="Helical" evidence="2">
    <location>
        <begin position="530"/>
        <end position="552"/>
    </location>
</feature>
<dbReference type="Gene3D" id="3.30.70.1440">
    <property type="entry name" value="Multidrug efflux transporter AcrB pore domain"/>
    <property type="match status" value="1"/>
</dbReference>
<dbReference type="GO" id="GO:0042910">
    <property type="term" value="F:xenobiotic transmembrane transporter activity"/>
    <property type="evidence" value="ECO:0007669"/>
    <property type="project" value="TreeGrafter"/>
</dbReference>
<evidence type="ECO:0000256" key="1">
    <source>
        <dbReference type="SAM" id="MobiDB-lite"/>
    </source>
</evidence>
<dbReference type="PANTHER" id="PTHR32063">
    <property type="match status" value="1"/>
</dbReference>
<protein>
    <recommendedName>
        <fullName evidence="5">Acriflavin resistance protein</fullName>
    </recommendedName>
</protein>
<keyword evidence="4" id="KW-1185">Reference proteome</keyword>
<evidence type="ECO:0000313" key="4">
    <source>
        <dbReference type="Proteomes" id="UP000217289"/>
    </source>
</evidence>
<dbReference type="SUPFAM" id="SSF82714">
    <property type="entry name" value="Multidrug efflux transporter AcrB TolC docking domain, DN and DC subdomains"/>
    <property type="match status" value="2"/>
</dbReference>
<dbReference type="OrthoDB" id="5298114at2"/>
<feature type="transmembrane region" description="Helical" evidence="2">
    <location>
        <begin position="952"/>
        <end position="971"/>
    </location>
</feature>
<dbReference type="SUPFAM" id="SSF82866">
    <property type="entry name" value="Multidrug efflux transporter AcrB transmembrane domain"/>
    <property type="match status" value="2"/>
</dbReference>
<dbReference type="RefSeq" id="WP_095979102.1">
    <property type="nucleotide sequence ID" value="NZ_CP022163.1"/>
</dbReference>
<dbReference type="Gene3D" id="1.20.1640.10">
    <property type="entry name" value="Multidrug efflux transporter AcrB transmembrane domain"/>
    <property type="match status" value="2"/>
</dbReference>
<evidence type="ECO:0000256" key="2">
    <source>
        <dbReference type="SAM" id="Phobius"/>
    </source>
</evidence>
<dbReference type="InterPro" id="IPR027463">
    <property type="entry name" value="AcrB_DN_DC_subdom"/>
</dbReference>
<keyword evidence="2" id="KW-0812">Transmembrane</keyword>
<feature type="transmembrane region" description="Helical" evidence="2">
    <location>
        <begin position="360"/>
        <end position="380"/>
    </location>
</feature>
<evidence type="ECO:0000313" key="3">
    <source>
        <dbReference type="EMBL" id="ATB30682.1"/>
    </source>
</evidence>
<dbReference type="AlphaFoldDB" id="A0A250IHN7"/>
<gene>
    <name evidence="3" type="ORF">MEBOL_004143</name>
</gene>
<dbReference type="Pfam" id="PF00873">
    <property type="entry name" value="ACR_tran"/>
    <property type="match status" value="1"/>
</dbReference>
<dbReference type="EMBL" id="CP022163">
    <property type="protein sequence ID" value="ATB30682.1"/>
    <property type="molecule type" value="Genomic_DNA"/>
</dbReference>
<reference evidence="3 4" key="1">
    <citation type="submission" date="2017-06" db="EMBL/GenBank/DDBJ databases">
        <authorList>
            <person name="Kim H.J."/>
            <person name="Triplett B.A."/>
        </authorList>
    </citation>
    <scope>NUCLEOTIDE SEQUENCE [LARGE SCALE GENOMIC DNA]</scope>
    <source>
        <strain evidence="3 4">DSM 14713</strain>
    </source>
</reference>
<dbReference type="PANTHER" id="PTHR32063:SF0">
    <property type="entry name" value="SWARMING MOTILITY PROTEIN SWRC"/>
    <property type="match status" value="1"/>
</dbReference>
<proteinExistence type="predicted"/>
<sequence length="1043" mass="112295">MLLSDVSIRRPVFTAMMSLCLIVLGVMGFGRLGTDLFPDVSIPVVVVNTVYKGAGPGEIETQVIKHIEDAAAGISGVDKIHSFSRENMGTVVVQFKLSTNLDRAVQEVRDKVSGVANKLPRDADSPVVSRVDISAVAVLTYAASAQADSRTVRKLIEDKLKPSLAQLEGVADVRINGGDVREIQVDIDLEKARAVGVSATDVGQRIGMENLDLPAGRLQLGSTELTVRSLGQFKTVDELRQLPVAQSRTGAQVRLEEIATVTDGAAERRTTTRLNGNDAVILEVVKQPGSNTVAVSDAVKKAMATIGPSLGHDFQATLIIDQSVPIKENAHEVWIALIFGGAMAVLIILMFLLDPRGTFISSLALPTSVIGTFFVMYLLNYSLNQMTLLALSLAIGLLIDDAVVVREAITHRLEMGEDPVSAASKGTRDVGLAVLATTLALVAVFVPVAFMPGMVGQFLQQFGITISVAVLISLFISFTLDPMLSARLAKQRKPGEHHQENALARSIRGLLDGSERVYARILRSVLNHKWLTMGVTLGIMVVSFGAASRLGVEFMAPEDRSQFLVQLILPDASNLEQTGARVAQAEQVLRGIPEVTDIYSIVGENGDVNKARIRVLTTEKHARTRGIQEIKDEARSRLVPELVATRVMMMDPPIVDGLGGDFYPIIVRVTGPDLAKIHEESERLAQYLRDIPGTADVRVDFNPPKPELAIEIDRARAKDLGLSAAGLAMQMRLAVGGDVSAKLREGVDETDIRVRLSERDRNTPERVGQLLVATPRGMVPVSDVARVELRDGPSVIEHENRQRQIAIYSQLKGAPLGDVANQFRAKVAAQPLPPGYSLIYDGQMKMLSEQNDAFGSAFILAFVFIYMVLASQFESFKHPFTIMVSLPLALVGALLGLYFGGFHVSLGAMIGIILLMGLVTKNAILLVDGALQYLREGATVDEALMKAGPRRLRPILMTSAAMAIGMVPTAIGQGVGSEFRAPMAISVIGGVITSTFLTLLVVPVVFAGMERLGFSRSGAKKMPETQHLPSSEVPLPSPSDRAA</sequence>
<dbReference type="KEGG" id="mbd:MEBOL_004143"/>
<keyword evidence="2" id="KW-0472">Membrane</keyword>
<feature type="transmembrane region" description="Helical" evidence="2">
    <location>
        <begin position="906"/>
        <end position="931"/>
    </location>
</feature>
<dbReference type="Gene3D" id="3.30.70.1320">
    <property type="entry name" value="Multidrug efflux transporter AcrB pore domain like"/>
    <property type="match status" value="1"/>
</dbReference>
<organism evidence="3 4">
    <name type="scientific">Melittangium boletus DSM 14713</name>
    <dbReference type="NCBI Taxonomy" id="1294270"/>
    <lineage>
        <taxon>Bacteria</taxon>
        <taxon>Pseudomonadati</taxon>
        <taxon>Myxococcota</taxon>
        <taxon>Myxococcia</taxon>
        <taxon>Myxococcales</taxon>
        <taxon>Cystobacterineae</taxon>
        <taxon>Archangiaceae</taxon>
        <taxon>Melittangium</taxon>
    </lineage>
</organism>
<keyword evidence="2" id="KW-1133">Transmembrane helix</keyword>
<feature type="region of interest" description="Disordered" evidence="1">
    <location>
        <begin position="1018"/>
        <end position="1043"/>
    </location>
</feature>
<feature type="transmembrane region" description="Helical" evidence="2">
    <location>
        <begin position="430"/>
        <end position="450"/>
    </location>
</feature>
<dbReference type="Proteomes" id="UP000217289">
    <property type="component" value="Chromosome"/>
</dbReference>
<feature type="transmembrane region" description="Helical" evidence="2">
    <location>
        <begin position="12"/>
        <end position="32"/>
    </location>
</feature>
<name>A0A250IHN7_9BACT</name>
<accession>A0A250IHN7</accession>
<dbReference type="Gene3D" id="3.30.70.1430">
    <property type="entry name" value="Multidrug efflux transporter AcrB pore domain"/>
    <property type="match status" value="2"/>
</dbReference>
<evidence type="ECO:0008006" key="5">
    <source>
        <dbReference type="Google" id="ProtNLM"/>
    </source>
</evidence>
<dbReference type="InterPro" id="IPR001036">
    <property type="entry name" value="Acrflvin-R"/>
</dbReference>
<feature type="transmembrane region" description="Helical" evidence="2">
    <location>
        <begin position="853"/>
        <end position="873"/>
    </location>
</feature>
<dbReference type="Gene3D" id="3.30.2090.10">
    <property type="entry name" value="Multidrug efflux transporter AcrB TolC docking domain, DN and DC subdomains"/>
    <property type="match status" value="2"/>
</dbReference>
<feature type="transmembrane region" description="Helical" evidence="2">
    <location>
        <begin position="983"/>
        <end position="1007"/>
    </location>
</feature>
<dbReference type="PRINTS" id="PR00702">
    <property type="entry name" value="ACRIFLAVINRP"/>
</dbReference>